<dbReference type="GO" id="GO:0005615">
    <property type="term" value="C:extracellular space"/>
    <property type="evidence" value="ECO:0007669"/>
    <property type="project" value="TreeGrafter"/>
</dbReference>
<dbReference type="GO" id="GO:0046326">
    <property type="term" value="P:positive regulation of D-glucose import"/>
    <property type="evidence" value="ECO:0007669"/>
    <property type="project" value="TreeGrafter"/>
</dbReference>
<accession>A0A834ALG9</accession>
<feature type="coiled-coil region" evidence="12">
    <location>
        <begin position="115"/>
        <end position="153"/>
    </location>
</feature>
<feature type="domain" description="C1q" evidence="15">
    <location>
        <begin position="180"/>
        <end position="335"/>
    </location>
</feature>
<evidence type="ECO:0000256" key="5">
    <source>
        <dbReference type="ARBA" id="ARBA00023157"/>
    </source>
</evidence>
<keyword evidence="2" id="KW-0964">Secreted</keyword>
<evidence type="ECO:0000256" key="10">
    <source>
        <dbReference type="ARBA" id="ARBA00081312"/>
    </source>
</evidence>
<dbReference type="FunFam" id="2.60.120.40:FF:000024">
    <property type="entry name" value="erythroferrone isoform X2"/>
    <property type="match status" value="1"/>
</dbReference>
<evidence type="ECO:0000256" key="9">
    <source>
        <dbReference type="ARBA" id="ARBA00070142"/>
    </source>
</evidence>
<evidence type="ECO:0000256" key="4">
    <source>
        <dbReference type="ARBA" id="ARBA00022729"/>
    </source>
</evidence>
<evidence type="ECO:0000256" key="7">
    <source>
        <dbReference type="ARBA" id="ARBA00023278"/>
    </source>
</evidence>
<comment type="caution">
    <text evidence="16">The sequence shown here is derived from an EMBL/GenBank/DDBJ whole genome shotgun (WGS) entry which is preliminary data.</text>
</comment>
<keyword evidence="5" id="KW-1015">Disulfide bond</keyword>
<dbReference type="Proteomes" id="UP000664940">
    <property type="component" value="Unassembled WGS sequence"/>
</dbReference>
<evidence type="ECO:0000256" key="2">
    <source>
        <dbReference type="ARBA" id="ARBA00022525"/>
    </source>
</evidence>
<feature type="chain" id="PRO_5032959933" description="Erythroferrone" evidence="14">
    <location>
        <begin position="25"/>
        <end position="335"/>
    </location>
</feature>
<dbReference type="InterPro" id="IPR008983">
    <property type="entry name" value="Tumour_necrosis_fac-like_dom"/>
</dbReference>
<dbReference type="PANTHER" id="PTHR24019">
    <property type="entry name" value="ADIPOLIN"/>
    <property type="match status" value="1"/>
</dbReference>
<keyword evidence="6" id="KW-0325">Glycoprotein</keyword>
<proteinExistence type="inferred from homology"/>
<organism evidence="16 17">
    <name type="scientific">Phyllostomus discolor</name>
    <name type="common">pale spear-nosed bat</name>
    <dbReference type="NCBI Taxonomy" id="89673"/>
    <lineage>
        <taxon>Eukaryota</taxon>
        <taxon>Metazoa</taxon>
        <taxon>Chordata</taxon>
        <taxon>Craniata</taxon>
        <taxon>Vertebrata</taxon>
        <taxon>Euteleostomi</taxon>
        <taxon>Mammalia</taxon>
        <taxon>Eutheria</taxon>
        <taxon>Laurasiatheria</taxon>
        <taxon>Chiroptera</taxon>
        <taxon>Yangochiroptera</taxon>
        <taxon>Phyllostomidae</taxon>
        <taxon>Phyllostominae</taxon>
        <taxon>Phyllostomus</taxon>
    </lineage>
</organism>
<sequence>MASAAARPLLLGLCLCLLAAAALGARDPGAPAKSRARQKPKPEKVPPAVALESRPSLDTRPPEPTTQPALSLSPRDTWLWFLKHSDEEDGSQDRRSKPSPPKPREPCSTTVPVPLDELLEGRQKWQQLLKAAAERLRQNAERQIAERQNAERRPSAEDEEEADPSVVALLIQALNQGGRTRIVEAAFHCRLRQNVSVERRALHELGGYYLPRAEGAFYRGPGLNLTSGQYTASIPGFYAFAATLHVALPELRRPESPRPRSRLRLLICIQSRCQQNTSLETIMSRPAGTEPFTVSVNGVLFLKRRQYASVFLDNAGSSPVTVLASSQFSAVFLGA</sequence>
<keyword evidence="12" id="KW-0175">Coiled coil</keyword>
<feature type="region of interest" description="Disordered" evidence="13">
    <location>
        <begin position="26"/>
        <end position="73"/>
    </location>
</feature>
<keyword evidence="7" id="KW-0379">Hydroxylation</keyword>
<feature type="compositionally biased region" description="Basic and acidic residues" evidence="13">
    <location>
        <begin position="85"/>
        <end position="96"/>
    </location>
</feature>
<dbReference type="AlphaFoldDB" id="A0A834ALG9"/>
<feature type="region of interest" description="Disordered" evidence="13">
    <location>
        <begin position="85"/>
        <end position="112"/>
    </location>
</feature>
<dbReference type="GO" id="GO:0045721">
    <property type="term" value="P:negative regulation of gluconeogenesis"/>
    <property type="evidence" value="ECO:0007669"/>
    <property type="project" value="TreeGrafter"/>
</dbReference>
<evidence type="ECO:0000256" key="1">
    <source>
        <dbReference type="ARBA" id="ARBA00004613"/>
    </source>
</evidence>
<dbReference type="Gene3D" id="2.60.120.40">
    <property type="match status" value="1"/>
</dbReference>
<keyword evidence="4 14" id="KW-0732">Signal</keyword>
<evidence type="ECO:0000256" key="6">
    <source>
        <dbReference type="ARBA" id="ARBA00023180"/>
    </source>
</evidence>
<evidence type="ECO:0000256" key="14">
    <source>
        <dbReference type="SAM" id="SignalP"/>
    </source>
</evidence>
<reference evidence="16 17" key="1">
    <citation type="journal article" date="2020" name="Nature">
        <title>Six reference-quality genomes reveal evolution of bat adaptations.</title>
        <authorList>
            <person name="Jebb D."/>
            <person name="Huang Z."/>
            <person name="Pippel M."/>
            <person name="Hughes G.M."/>
            <person name="Lavrichenko K."/>
            <person name="Devanna P."/>
            <person name="Winkler S."/>
            <person name="Jermiin L.S."/>
            <person name="Skirmuntt E.C."/>
            <person name="Katzourakis A."/>
            <person name="Burkitt-Gray L."/>
            <person name="Ray D.A."/>
            <person name="Sullivan K.A.M."/>
            <person name="Roscito J.G."/>
            <person name="Kirilenko B.M."/>
            <person name="Davalos L.M."/>
            <person name="Corthals A.P."/>
            <person name="Power M.L."/>
            <person name="Jones G."/>
            <person name="Ransome R.D."/>
            <person name="Dechmann D.K.N."/>
            <person name="Locatelli A.G."/>
            <person name="Puechmaille S.J."/>
            <person name="Fedrigo O."/>
            <person name="Jarvis E.D."/>
            <person name="Hiller M."/>
            <person name="Vernes S.C."/>
            <person name="Myers E.W."/>
            <person name="Teeling E.C."/>
        </authorList>
    </citation>
    <scope>NUCLEOTIDE SEQUENCE [LARGE SCALE GENOMIC DNA]</scope>
    <source>
        <strain evidence="16">Bat1K_MPI-CBG_1</strain>
    </source>
</reference>
<feature type="signal peptide" evidence="14">
    <location>
        <begin position="1"/>
        <end position="24"/>
    </location>
</feature>
<evidence type="ECO:0000313" key="17">
    <source>
        <dbReference type="Proteomes" id="UP000664940"/>
    </source>
</evidence>
<dbReference type="PROSITE" id="PS50871">
    <property type="entry name" value="C1Q"/>
    <property type="match status" value="1"/>
</dbReference>
<evidence type="ECO:0000259" key="15">
    <source>
        <dbReference type="PROSITE" id="PS50871"/>
    </source>
</evidence>
<evidence type="ECO:0000256" key="12">
    <source>
        <dbReference type="SAM" id="Coils"/>
    </source>
</evidence>
<keyword evidence="3" id="KW-0372">Hormone</keyword>
<dbReference type="GO" id="GO:0005179">
    <property type="term" value="F:hormone activity"/>
    <property type="evidence" value="ECO:0007669"/>
    <property type="project" value="UniProtKB-KW"/>
</dbReference>
<name>A0A834ALG9_9CHIR</name>
<protein>
    <recommendedName>
        <fullName evidence="9">Erythroferrone</fullName>
    </recommendedName>
    <alternativeName>
        <fullName evidence="11">Complement C1q tumor necrosis factor-related protein 15</fullName>
    </alternativeName>
    <alternativeName>
        <fullName evidence="10">Myonectin</fullName>
    </alternativeName>
</protein>
<dbReference type="SUPFAM" id="SSF49842">
    <property type="entry name" value="TNF-like"/>
    <property type="match status" value="1"/>
</dbReference>
<evidence type="ECO:0000256" key="3">
    <source>
        <dbReference type="ARBA" id="ARBA00022702"/>
    </source>
</evidence>
<dbReference type="GO" id="GO:0046628">
    <property type="term" value="P:positive regulation of insulin receptor signaling pathway"/>
    <property type="evidence" value="ECO:0007669"/>
    <property type="project" value="TreeGrafter"/>
</dbReference>
<gene>
    <name evidence="16" type="ORF">HJG60_004564</name>
</gene>
<dbReference type="PANTHER" id="PTHR24019:SF11">
    <property type="entry name" value="ERYTHROFERRONE"/>
    <property type="match status" value="1"/>
</dbReference>
<evidence type="ECO:0000256" key="11">
    <source>
        <dbReference type="ARBA" id="ARBA00082823"/>
    </source>
</evidence>
<dbReference type="InterPro" id="IPR052136">
    <property type="entry name" value="Adipolin/Erythroferrone-rel"/>
</dbReference>
<evidence type="ECO:0000313" key="16">
    <source>
        <dbReference type="EMBL" id="KAF6113678.1"/>
    </source>
</evidence>
<evidence type="ECO:0000256" key="8">
    <source>
        <dbReference type="ARBA" id="ARBA00038198"/>
    </source>
</evidence>
<comment type="subcellular location">
    <subcellularLocation>
        <location evidence="1">Secreted</location>
    </subcellularLocation>
</comment>
<dbReference type="EMBL" id="JABVXQ010000004">
    <property type="protein sequence ID" value="KAF6113678.1"/>
    <property type="molecule type" value="Genomic_DNA"/>
</dbReference>
<comment type="similarity">
    <text evidence="8">Belongs to the adipolin/erythroferrone family.</text>
</comment>
<dbReference type="InterPro" id="IPR001073">
    <property type="entry name" value="C1q_dom"/>
</dbReference>
<evidence type="ECO:0000256" key="13">
    <source>
        <dbReference type="SAM" id="MobiDB-lite"/>
    </source>
</evidence>